<evidence type="ECO:0000256" key="2">
    <source>
        <dbReference type="ARBA" id="ARBA00022723"/>
    </source>
</evidence>
<dbReference type="PROSITE" id="PS00028">
    <property type="entry name" value="ZINC_FINGER_C2H2_1"/>
    <property type="match status" value="1"/>
</dbReference>
<keyword evidence="8" id="KW-1185">Reference proteome</keyword>
<keyword evidence="3" id="KW-0677">Repeat</keyword>
<dbReference type="GO" id="GO:0008270">
    <property type="term" value="F:zinc ion binding"/>
    <property type="evidence" value="ECO:0007669"/>
    <property type="project" value="UniProtKB-KW"/>
</dbReference>
<dbReference type="EMBL" id="WIXP02000016">
    <property type="protein sequence ID" value="KAF6198110.1"/>
    <property type="molecule type" value="Genomic_DNA"/>
</dbReference>
<dbReference type="OrthoDB" id="434647at2759"/>
<keyword evidence="2" id="KW-0479">Metal-binding</keyword>
<dbReference type="SMART" id="SM00451">
    <property type="entry name" value="ZnF_U1"/>
    <property type="match status" value="4"/>
</dbReference>
<dbReference type="Gene3D" id="3.30.160.60">
    <property type="entry name" value="Classic Zinc Finger"/>
    <property type="match status" value="4"/>
</dbReference>
<dbReference type="GO" id="GO:0003676">
    <property type="term" value="F:nucleic acid binding"/>
    <property type="evidence" value="ECO:0007669"/>
    <property type="project" value="InterPro"/>
</dbReference>
<dbReference type="Proteomes" id="UP000466442">
    <property type="component" value="Linkage Group LG16"/>
</dbReference>
<dbReference type="InterPro" id="IPR003604">
    <property type="entry name" value="Matrin/U1-like-C_Znf_C2H2"/>
</dbReference>
<organism evidence="7 8">
    <name type="scientific">Apolygus lucorum</name>
    <name type="common">Small green plant bug</name>
    <name type="synonym">Lygocoris lucorum</name>
    <dbReference type="NCBI Taxonomy" id="248454"/>
    <lineage>
        <taxon>Eukaryota</taxon>
        <taxon>Metazoa</taxon>
        <taxon>Ecdysozoa</taxon>
        <taxon>Arthropoda</taxon>
        <taxon>Hexapoda</taxon>
        <taxon>Insecta</taxon>
        <taxon>Pterygota</taxon>
        <taxon>Neoptera</taxon>
        <taxon>Paraneoptera</taxon>
        <taxon>Hemiptera</taxon>
        <taxon>Heteroptera</taxon>
        <taxon>Panheteroptera</taxon>
        <taxon>Cimicomorpha</taxon>
        <taxon>Miridae</taxon>
        <taxon>Mirini</taxon>
        <taxon>Apolygus</taxon>
    </lineage>
</organism>
<dbReference type="InterPro" id="IPR013087">
    <property type="entry name" value="Znf_C2H2_type"/>
</dbReference>
<dbReference type="InterPro" id="IPR051868">
    <property type="entry name" value="ZN346_ZMAT4"/>
</dbReference>
<evidence type="ECO:0000313" key="8">
    <source>
        <dbReference type="Proteomes" id="UP000466442"/>
    </source>
</evidence>
<dbReference type="SMART" id="SM00355">
    <property type="entry name" value="ZnF_C2H2"/>
    <property type="match status" value="4"/>
</dbReference>
<dbReference type="PANTHER" id="PTHR46144">
    <property type="entry name" value="ZINC FINGER PROTEIN 385B-LIKE"/>
    <property type="match status" value="1"/>
</dbReference>
<dbReference type="Pfam" id="PF12874">
    <property type="entry name" value="zf-met"/>
    <property type="match status" value="4"/>
</dbReference>
<evidence type="ECO:0000313" key="7">
    <source>
        <dbReference type="EMBL" id="KAF6198110.1"/>
    </source>
</evidence>
<evidence type="ECO:0000256" key="1">
    <source>
        <dbReference type="ARBA" id="ARBA00004123"/>
    </source>
</evidence>
<evidence type="ECO:0000256" key="3">
    <source>
        <dbReference type="ARBA" id="ARBA00022737"/>
    </source>
</evidence>
<name>A0A6A4IVC1_APOLU</name>
<gene>
    <name evidence="7" type="ORF">GE061_007857</name>
</gene>
<sequence length="236" mass="26106">MDSTLLEKGAKNETAESGKPVKCDLCDIWCQGVVAYQSHLQGRQHFAKLKKTDGEANGDEVKKAKKRPSGSALESLRCDLCDVTCLGKDQLDVHLQGIKHAKKAKMSDNTEVDLSTMPFIKDVDGKKYLCTICNVEVTGKPVVVSHVNGSKHQSRALKATDSKSPKIEAIGKKNTTTTPTGEPLECKVCKLPVNSLFQLEEHKRSLKHKHREEAYNKWCLQEANIGKDYDAWDPSG</sequence>
<comment type="caution">
    <text evidence="7">The sequence shown here is derived from an EMBL/GenBank/DDBJ whole genome shotgun (WGS) entry which is preliminary data.</text>
</comment>
<dbReference type="InterPro" id="IPR036236">
    <property type="entry name" value="Znf_C2H2_sf"/>
</dbReference>
<proteinExistence type="predicted"/>
<evidence type="ECO:0000256" key="5">
    <source>
        <dbReference type="ARBA" id="ARBA00022833"/>
    </source>
</evidence>
<evidence type="ECO:0000256" key="4">
    <source>
        <dbReference type="ARBA" id="ARBA00022771"/>
    </source>
</evidence>
<keyword evidence="5" id="KW-0862">Zinc</keyword>
<evidence type="ECO:0000256" key="6">
    <source>
        <dbReference type="ARBA" id="ARBA00023242"/>
    </source>
</evidence>
<dbReference type="AlphaFoldDB" id="A0A6A4IVC1"/>
<dbReference type="PANTHER" id="PTHR46144:SF6">
    <property type="entry name" value="C2H2-TYPE DOMAIN-CONTAINING PROTEIN"/>
    <property type="match status" value="1"/>
</dbReference>
<dbReference type="SUPFAM" id="SSF57667">
    <property type="entry name" value="beta-beta-alpha zinc fingers"/>
    <property type="match status" value="4"/>
</dbReference>
<keyword evidence="6" id="KW-0539">Nucleus</keyword>
<reference evidence="7" key="1">
    <citation type="journal article" date="2021" name="Mol. Ecol. Resour.">
        <title>Apolygus lucorum genome provides insights into omnivorousness and mesophyll feeding.</title>
        <authorList>
            <person name="Liu Y."/>
            <person name="Liu H."/>
            <person name="Wang H."/>
            <person name="Huang T."/>
            <person name="Liu B."/>
            <person name="Yang B."/>
            <person name="Yin L."/>
            <person name="Li B."/>
            <person name="Zhang Y."/>
            <person name="Zhang S."/>
            <person name="Jiang F."/>
            <person name="Zhang X."/>
            <person name="Ren Y."/>
            <person name="Wang B."/>
            <person name="Wang S."/>
            <person name="Lu Y."/>
            <person name="Wu K."/>
            <person name="Fan W."/>
            <person name="Wang G."/>
        </authorList>
    </citation>
    <scope>NUCLEOTIDE SEQUENCE</scope>
    <source>
        <strain evidence="7">12Hb</strain>
    </source>
</reference>
<dbReference type="GO" id="GO:0005634">
    <property type="term" value="C:nucleus"/>
    <property type="evidence" value="ECO:0007669"/>
    <property type="project" value="UniProtKB-SubCell"/>
</dbReference>
<accession>A0A6A4IVC1</accession>
<keyword evidence="4" id="KW-0863">Zinc-finger</keyword>
<protein>
    <submittedName>
        <fullName evidence="7">Uncharacterized protein</fullName>
    </submittedName>
</protein>
<comment type="subcellular location">
    <subcellularLocation>
        <location evidence="1">Nucleus</location>
    </subcellularLocation>
</comment>